<keyword evidence="3" id="KW-0378">Hydrolase</keyword>
<proteinExistence type="inferred from homology"/>
<evidence type="ECO:0000256" key="5">
    <source>
        <dbReference type="ARBA" id="ARBA00023049"/>
    </source>
</evidence>
<accession>A0A8H7WJJ9</accession>
<dbReference type="InterPro" id="IPR027268">
    <property type="entry name" value="Peptidase_M4/M1_CTD_sf"/>
</dbReference>
<feature type="region of interest" description="Disordered" evidence="6">
    <location>
        <begin position="58"/>
        <end position="91"/>
    </location>
</feature>
<comment type="similarity">
    <text evidence="1">Belongs to the peptidase M4 family.</text>
</comment>
<dbReference type="GO" id="GO:0004222">
    <property type="term" value="F:metalloendopeptidase activity"/>
    <property type="evidence" value="ECO:0007669"/>
    <property type="project" value="InterPro"/>
</dbReference>
<evidence type="ECO:0000256" key="2">
    <source>
        <dbReference type="ARBA" id="ARBA00022670"/>
    </source>
</evidence>
<protein>
    <recommendedName>
        <fullName evidence="7">Peptidase M4 C-terminal domain-containing protein</fullName>
    </recommendedName>
</protein>
<reference evidence="8" key="1">
    <citation type="submission" date="2021-02" db="EMBL/GenBank/DDBJ databases">
        <title>Genome sequence Cadophora malorum strain M34.</title>
        <authorList>
            <person name="Stefanovic E."/>
            <person name="Vu D."/>
            <person name="Scully C."/>
            <person name="Dijksterhuis J."/>
            <person name="Roader J."/>
            <person name="Houbraken J."/>
        </authorList>
    </citation>
    <scope>NUCLEOTIDE SEQUENCE</scope>
    <source>
        <strain evidence="8">M34</strain>
    </source>
</reference>
<keyword evidence="9" id="KW-1185">Reference proteome</keyword>
<dbReference type="InterPro" id="IPR001570">
    <property type="entry name" value="Peptidase_M4_C_domain"/>
</dbReference>
<dbReference type="PRINTS" id="PR00730">
    <property type="entry name" value="THERMOLYSIN"/>
</dbReference>
<evidence type="ECO:0000259" key="7">
    <source>
        <dbReference type="Pfam" id="PF02868"/>
    </source>
</evidence>
<evidence type="ECO:0000256" key="3">
    <source>
        <dbReference type="ARBA" id="ARBA00022801"/>
    </source>
</evidence>
<keyword evidence="5" id="KW-0482">Metalloprotease</keyword>
<dbReference type="InterPro" id="IPR023612">
    <property type="entry name" value="Peptidase_M4"/>
</dbReference>
<comment type="caution">
    <text evidence="8">The sequence shown here is derived from an EMBL/GenBank/DDBJ whole genome shotgun (WGS) entry which is preliminary data.</text>
</comment>
<dbReference type="PANTHER" id="PTHR43579:SF1">
    <property type="entry name" value="NEUTRAL METALLOPROTEINASE"/>
    <property type="match status" value="1"/>
</dbReference>
<sequence length="121" mass="13963">MTFSLMKVDKIPTEKVIEHTINLQYRGQSGALNESLADCYGIMLKQWKFNQRDPKEADWEYGGGAASPHGEGQRNFKSPTEHGQPWSMDDYNELDEDDNFGVHHNSARFNHAFYLIAIWLE</sequence>
<dbReference type="Pfam" id="PF02868">
    <property type="entry name" value="Peptidase_M4_C"/>
    <property type="match status" value="1"/>
</dbReference>
<dbReference type="Gene3D" id="1.10.390.10">
    <property type="entry name" value="Neutral Protease Domain 2"/>
    <property type="match status" value="1"/>
</dbReference>
<evidence type="ECO:0000256" key="4">
    <source>
        <dbReference type="ARBA" id="ARBA00022833"/>
    </source>
</evidence>
<evidence type="ECO:0000313" key="9">
    <source>
        <dbReference type="Proteomes" id="UP000664132"/>
    </source>
</evidence>
<dbReference type="InterPro" id="IPR052759">
    <property type="entry name" value="Metalloprotease_M4"/>
</dbReference>
<dbReference type="Proteomes" id="UP000664132">
    <property type="component" value="Unassembled WGS sequence"/>
</dbReference>
<dbReference type="SUPFAM" id="SSF55486">
    <property type="entry name" value="Metalloproteases ('zincins'), catalytic domain"/>
    <property type="match status" value="1"/>
</dbReference>
<dbReference type="AlphaFoldDB" id="A0A8H7WJJ9"/>
<evidence type="ECO:0000313" key="8">
    <source>
        <dbReference type="EMBL" id="KAG4426025.1"/>
    </source>
</evidence>
<evidence type="ECO:0000256" key="1">
    <source>
        <dbReference type="ARBA" id="ARBA00009388"/>
    </source>
</evidence>
<evidence type="ECO:0000256" key="6">
    <source>
        <dbReference type="SAM" id="MobiDB-lite"/>
    </source>
</evidence>
<keyword evidence="2" id="KW-0645">Protease</keyword>
<dbReference type="OrthoDB" id="5332336at2759"/>
<dbReference type="GO" id="GO:0006508">
    <property type="term" value="P:proteolysis"/>
    <property type="evidence" value="ECO:0007669"/>
    <property type="project" value="UniProtKB-KW"/>
</dbReference>
<keyword evidence="4" id="KW-0862">Zinc</keyword>
<dbReference type="PANTHER" id="PTHR43579">
    <property type="match status" value="1"/>
</dbReference>
<organism evidence="8 9">
    <name type="scientific">Cadophora malorum</name>
    <dbReference type="NCBI Taxonomy" id="108018"/>
    <lineage>
        <taxon>Eukaryota</taxon>
        <taxon>Fungi</taxon>
        <taxon>Dikarya</taxon>
        <taxon>Ascomycota</taxon>
        <taxon>Pezizomycotina</taxon>
        <taxon>Leotiomycetes</taxon>
        <taxon>Helotiales</taxon>
        <taxon>Ploettnerulaceae</taxon>
        <taxon>Cadophora</taxon>
    </lineage>
</organism>
<name>A0A8H7WJJ9_9HELO</name>
<dbReference type="EMBL" id="JAFJYH010000006">
    <property type="protein sequence ID" value="KAG4426025.1"/>
    <property type="molecule type" value="Genomic_DNA"/>
</dbReference>
<feature type="domain" description="Peptidase M4 C-terminal" evidence="7">
    <location>
        <begin position="22"/>
        <end position="117"/>
    </location>
</feature>
<gene>
    <name evidence="8" type="ORF">IFR04_000969</name>
</gene>